<feature type="transmembrane region" description="Helical" evidence="1">
    <location>
        <begin position="86"/>
        <end position="105"/>
    </location>
</feature>
<feature type="transmembrane region" description="Helical" evidence="1">
    <location>
        <begin position="160"/>
        <end position="190"/>
    </location>
</feature>
<keyword evidence="1" id="KW-0472">Membrane</keyword>
<keyword evidence="1" id="KW-1133">Transmembrane helix</keyword>
<dbReference type="InterPro" id="IPR003675">
    <property type="entry name" value="Rce1/LyrA-like_dom"/>
</dbReference>
<evidence type="ECO:0000313" key="4">
    <source>
        <dbReference type="Proteomes" id="UP001501645"/>
    </source>
</evidence>
<feature type="transmembrane region" description="Helical" evidence="1">
    <location>
        <begin position="121"/>
        <end position="140"/>
    </location>
</feature>
<comment type="caution">
    <text evidence="3">The sequence shown here is derived from an EMBL/GenBank/DDBJ whole genome shotgun (WGS) entry which is preliminary data.</text>
</comment>
<dbReference type="Proteomes" id="UP001501645">
    <property type="component" value="Unassembled WGS sequence"/>
</dbReference>
<feature type="transmembrane region" description="Helical" evidence="1">
    <location>
        <begin position="228"/>
        <end position="244"/>
    </location>
</feature>
<keyword evidence="1" id="KW-0812">Transmembrane</keyword>
<organism evidence="3 4">
    <name type="scientific">Microbacterium gilvum</name>
    <dbReference type="NCBI Taxonomy" id="1336204"/>
    <lineage>
        <taxon>Bacteria</taxon>
        <taxon>Bacillati</taxon>
        <taxon>Actinomycetota</taxon>
        <taxon>Actinomycetes</taxon>
        <taxon>Micrococcales</taxon>
        <taxon>Microbacteriaceae</taxon>
        <taxon>Microbacterium</taxon>
    </lineage>
</organism>
<feature type="transmembrane region" description="Helical" evidence="1">
    <location>
        <begin position="202"/>
        <end position="222"/>
    </location>
</feature>
<keyword evidence="4" id="KW-1185">Reference proteome</keyword>
<reference evidence="4" key="1">
    <citation type="journal article" date="2019" name="Int. J. Syst. Evol. Microbiol.">
        <title>The Global Catalogue of Microorganisms (GCM) 10K type strain sequencing project: providing services to taxonomists for standard genome sequencing and annotation.</title>
        <authorList>
            <consortium name="The Broad Institute Genomics Platform"/>
            <consortium name="The Broad Institute Genome Sequencing Center for Infectious Disease"/>
            <person name="Wu L."/>
            <person name="Ma J."/>
        </authorList>
    </citation>
    <scope>NUCLEOTIDE SEQUENCE [LARGE SCALE GENOMIC DNA]</scope>
    <source>
        <strain evidence="4">JCM 18537</strain>
    </source>
</reference>
<evidence type="ECO:0000259" key="2">
    <source>
        <dbReference type="Pfam" id="PF02517"/>
    </source>
</evidence>
<gene>
    <name evidence="3" type="ORF">GCM10023351_23280</name>
</gene>
<proteinExistence type="predicted"/>
<accession>A0ABP9ABV8</accession>
<feature type="transmembrane region" description="Helical" evidence="1">
    <location>
        <begin position="251"/>
        <end position="271"/>
    </location>
</feature>
<dbReference type="RefSeq" id="WP_345439342.1">
    <property type="nucleotide sequence ID" value="NZ_BAABKO010000004.1"/>
</dbReference>
<feature type="domain" description="CAAX prenyl protease 2/Lysostaphin resistance protein A-like" evidence="2">
    <location>
        <begin position="162"/>
        <end position="259"/>
    </location>
</feature>
<dbReference type="EMBL" id="BAABKO010000004">
    <property type="protein sequence ID" value="GAA4777767.1"/>
    <property type="molecule type" value="Genomic_DNA"/>
</dbReference>
<feature type="transmembrane region" description="Helical" evidence="1">
    <location>
        <begin position="58"/>
        <end position="80"/>
    </location>
</feature>
<protein>
    <recommendedName>
        <fullName evidence="2">CAAX prenyl protease 2/Lysostaphin resistance protein A-like domain-containing protein</fullName>
    </recommendedName>
</protein>
<evidence type="ECO:0000313" key="3">
    <source>
        <dbReference type="EMBL" id="GAA4777767.1"/>
    </source>
</evidence>
<sequence>MPLDARFDTNLPGESDEHSALLDETSVAHLTPRRSRERRDARSWLESSRTTRRWNTDLIAWTAVSLGVGVLASLSASLLLPAATASIVGPLALWAGMVVPIVIAIRRGRPTGLFAFRATDILWGVALGLLLRTVQGWLAVAAGDSGALPGYPTLDGQLPALWWLTAIVLPVAVAPLVEEVLFRGVILVAVYRIARRGLEGAVLAVIASTAVFVALHAVSGMARWDEPFVLALVGIACGVVVMSTGRIWGAVLVHVVFNGSWVVLSLAGTLLG</sequence>
<name>A0ABP9ABV8_9MICO</name>
<evidence type="ECO:0000256" key="1">
    <source>
        <dbReference type="SAM" id="Phobius"/>
    </source>
</evidence>
<dbReference type="Pfam" id="PF02517">
    <property type="entry name" value="Rce1-like"/>
    <property type="match status" value="1"/>
</dbReference>